<dbReference type="PANTHER" id="PTHR46361">
    <property type="entry name" value="ELECTRON CARRIER/ PROTEIN DISULFIDE OXIDOREDUCTASE"/>
    <property type="match status" value="1"/>
</dbReference>
<dbReference type="InterPro" id="IPR036390">
    <property type="entry name" value="WH_DNA-bd_sf"/>
</dbReference>
<dbReference type="InterPro" id="IPR036249">
    <property type="entry name" value="Thioredoxin-like_sf"/>
</dbReference>
<feature type="region of interest" description="Disordered" evidence="1">
    <location>
        <begin position="1"/>
        <end position="114"/>
    </location>
</feature>
<dbReference type="SMART" id="SM00049">
    <property type="entry name" value="DEP"/>
    <property type="match status" value="1"/>
</dbReference>
<reference evidence="3" key="1">
    <citation type="submission" date="2019-09" db="EMBL/GenBank/DDBJ databases">
        <title>Draft genome information of white flower Hibiscus syriacus.</title>
        <authorList>
            <person name="Kim Y.-M."/>
        </authorList>
    </citation>
    <scope>NUCLEOTIDE SEQUENCE [LARGE SCALE GENOMIC DNA]</scope>
    <source>
        <strain evidence="3">YM2019G1</strain>
    </source>
</reference>
<feature type="compositionally biased region" description="Polar residues" evidence="1">
    <location>
        <begin position="103"/>
        <end position="112"/>
    </location>
</feature>
<feature type="compositionally biased region" description="Basic and acidic residues" evidence="1">
    <location>
        <begin position="979"/>
        <end position="988"/>
    </location>
</feature>
<dbReference type="Pfam" id="PF00462">
    <property type="entry name" value="Glutaredoxin"/>
    <property type="match status" value="1"/>
</dbReference>
<dbReference type="EMBL" id="VEPZ02001568">
    <property type="protein sequence ID" value="KAE8667693.1"/>
    <property type="molecule type" value="Genomic_DNA"/>
</dbReference>
<feature type="compositionally biased region" description="Basic residues" evidence="1">
    <location>
        <begin position="968"/>
        <end position="977"/>
    </location>
</feature>
<feature type="compositionally biased region" description="Polar residues" evidence="1">
    <location>
        <begin position="55"/>
        <end position="79"/>
    </location>
</feature>
<feature type="compositionally biased region" description="Basic and acidic residues" evidence="1">
    <location>
        <begin position="939"/>
        <end position="967"/>
    </location>
</feature>
<dbReference type="PROSITE" id="PS50186">
    <property type="entry name" value="DEP"/>
    <property type="match status" value="1"/>
</dbReference>
<dbReference type="SUPFAM" id="SSF46785">
    <property type="entry name" value="Winged helix' DNA-binding domain"/>
    <property type="match status" value="1"/>
</dbReference>
<evidence type="ECO:0000313" key="3">
    <source>
        <dbReference type="EMBL" id="KAE8667693.1"/>
    </source>
</evidence>
<gene>
    <name evidence="3" type="ORF">F3Y22_tig00112383pilonHSYRG00370</name>
</gene>
<feature type="region of interest" description="Disordered" evidence="1">
    <location>
        <begin position="1007"/>
        <end position="1034"/>
    </location>
</feature>
<dbReference type="SUPFAM" id="SSF52833">
    <property type="entry name" value="Thioredoxin-like"/>
    <property type="match status" value="1"/>
</dbReference>
<dbReference type="InterPro" id="IPR000591">
    <property type="entry name" value="DEP_dom"/>
</dbReference>
<dbReference type="Proteomes" id="UP000436088">
    <property type="component" value="Unassembled WGS sequence"/>
</dbReference>
<evidence type="ECO:0000313" key="4">
    <source>
        <dbReference type="Proteomes" id="UP000436088"/>
    </source>
</evidence>
<dbReference type="Pfam" id="PF04784">
    <property type="entry name" value="DUF547"/>
    <property type="match status" value="1"/>
</dbReference>
<feature type="domain" description="DEP" evidence="2">
    <location>
        <begin position="299"/>
        <end position="372"/>
    </location>
</feature>
<comment type="caution">
    <text evidence="3">The sequence shown here is derived from an EMBL/GenBank/DDBJ whole genome shotgun (WGS) entry which is preliminary data.</text>
</comment>
<dbReference type="GO" id="GO:0035556">
    <property type="term" value="P:intracellular signal transduction"/>
    <property type="evidence" value="ECO:0007669"/>
    <property type="project" value="InterPro"/>
</dbReference>
<dbReference type="CDD" id="cd04371">
    <property type="entry name" value="DEP"/>
    <property type="match status" value="1"/>
</dbReference>
<evidence type="ECO:0000259" key="2">
    <source>
        <dbReference type="PROSITE" id="PS50186"/>
    </source>
</evidence>
<protein>
    <submittedName>
        <fullName evidence="3">Nucleic acid binding protein</fullName>
    </submittedName>
</protein>
<dbReference type="InterPro" id="IPR002109">
    <property type="entry name" value="Glutaredoxin"/>
</dbReference>
<dbReference type="AlphaFoldDB" id="A0A6A2WZM8"/>
<feature type="region of interest" description="Disordered" evidence="1">
    <location>
        <begin position="937"/>
        <end position="995"/>
    </location>
</feature>
<dbReference type="Pfam" id="PF00610">
    <property type="entry name" value="DEP"/>
    <property type="match status" value="1"/>
</dbReference>
<proteinExistence type="predicted"/>
<organism evidence="3 4">
    <name type="scientific">Hibiscus syriacus</name>
    <name type="common">Rose of Sharon</name>
    <dbReference type="NCBI Taxonomy" id="106335"/>
    <lineage>
        <taxon>Eukaryota</taxon>
        <taxon>Viridiplantae</taxon>
        <taxon>Streptophyta</taxon>
        <taxon>Embryophyta</taxon>
        <taxon>Tracheophyta</taxon>
        <taxon>Spermatophyta</taxon>
        <taxon>Magnoliopsida</taxon>
        <taxon>eudicotyledons</taxon>
        <taxon>Gunneridae</taxon>
        <taxon>Pentapetalae</taxon>
        <taxon>rosids</taxon>
        <taxon>malvids</taxon>
        <taxon>Malvales</taxon>
        <taxon>Malvaceae</taxon>
        <taxon>Malvoideae</taxon>
        <taxon>Hibiscus</taxon>
    </lineage>
</organism>
<dbReference type="InterPro" id="IPR036388">
    <property type="entry name" value="WH-like_DNA-bd_sf"/>
</dbReference>
<feature type="compositionally biased region" description="Basic and acidic residues" evidence="1">
    <location>
        <begin position="1"/>
        <end position="20"/>
    </location>
</feature>
<name>A0A6A2WZM8_HIBSY</name>
<dbReference type="Gene3D" id="1.10.10.10">
    <property type="entry name" value="Winged helix-like DNA-binding domain superfamily/Winged helix DNA-binding domain"/>
    <property type="match status" value="1"/>
</dbReference>
<dbReference type="PROSITE" id="PS51354">
    <property type="entry name" value="GLUTAREDOXIN_2"/>
    <property type="match status" value="1"/>
</dbReference>
<dbReference type="InterPro" id="IPR006869">
    <property type="entry name" value="DUF547"/>
</dbReference>
<keyword evidence="4" id="KW-1185">Reference proteome</keyword>
<sequence>MNPDPPKDIVVDVDEDRKINVDGPATPDDRPGVEFSDVQIDTNSCGKETEDCNSDSEVNKINDSNAKQEDSSNGYSNYIPTIKAQAQFPKPQPPPEQPKVERTQSASLSESMPSLGKYIRDRSNTFSAAIMKRLSSLKEDGEAFVVKNDSLDLEVTEVQIPGIKVIVKLKSQDDRFDLKGRLTFFSRSNCRDCTAVRKFFREERLPYVEINIDVFPKRAKELVERTGKYEVPQIFFNEKLLGGLVTLNSLRTSGELEKILRELLSQKCPDSAPKIPVYGFDDDEEEEEKDELLGIVKMLRQSLPIQDRLFKMKIVKNCFAGDDMLEAIINHMGCSRGKGVQTAKQIARKHFIKHVFGENDFEDGRHFYRFLEHEQFITACFNFRTAINVSEPKSPSFLAERLAKLMSAILEAYASDDRRHVDYYRIGKSEEFRRYLNLTRDLQRVNLQLLTPEEKLAFFLNLYNAMIIHAVVTIGHPEGILDRRAFFNDFQYVIGGYPYSLSIIQNGILRNNRKSPYSLVKPFGNGDRRLQFAPDKVNPLIHFGLCNGTRSSPTVRFFTAQGVEGELRSAAREYFQNGAIEINLARRTVSLTRIIKWFSADFGAEKDVLKWVMNYVDATKAGLLMHLSADGGPINIVYQDYDWSGEDAVTSYKEKPKLNREDDGKEEDVVMAENPPVIDHAIENEESHMQENLGQANRRSYVDTVSGLANSIRLTYYVRFLTEGPWTINGNYLTIQPWNRSFSTLEKHPSQIVVWIRMPGLPYKYYNRNLFKMIASTIEESCERIDRFIQKLEYEGLQLNCFKCGVYGRSKEHCGIQERAKITCQEEGIIEARRRRPRKEQPGNKAKGKQLIRVEGSRFSILQEKNVSGNRKALWKPQDTIVNPVGIKPSAQKPIKDHGKSRKESFTVVASQEVHTPEVTIQEIFRDNGSHTAVSIIEKGQDSKGERRGKGRERVGGPIRKSKESNKKGLRARKQYKLRPPDKPKTIDWTDPVPNRPESLLLNNMGNIATEPNDNVKPSEGTGTNKTDQDKPDNELLLKNMIEVVVREEPCLYDNPEVKHIPVVPLND</sequence>
<evidence type="ECO:0000256" key="1">
    <source>
        <dbReference type="SAM" id="MobiDB-lite"/>
    </source>
</evidence>
<accession>A0A6A2WZM8</accession>
<dbReference type="Gene3D" id="3.40.30.10">
    <property type="entry name" value="Glutaredoxin"/>
    <property type="match status" value="1"/>
</dbReference>
<dbReference type="PANTHER" id="PTHR46361:SF1">
    <property type="entry name" value="F26K24.21 PROTEIN"/>
    <property type="match status" value="1"/>
</dbReference>